<gene>
    <name evidence="2" type="ORF">BpHYR1_021490</name>
</gene>
<keyword evidence="1" id="KW-1133">Transmembrane helix</keyword>
<proteinExistence type="predicted"/>
<evidence type="ECO:0000256" key="1">
    <source>
        <dbReference type="SAM" id="Phobius"/>
    </source>
</evidence>
<evidence type="ECO:0000313" key="3">
    <source>
        <dbReference type="Proteomes" id="UP000276133"/>
    </source>
</evidence>
<organism evidence="2 3">
    <name type="scientific">Brachionus plicatilis</name>
    <name type="common">Marine rotifer</name>
    <name type="synonym">Brachionus muelleri</name>
    <dbReference type="NCBI Taxonomy" id="10195"/>
    <lineage>
        <taxon>Eukaryota</taxon>
        <taxon>Metazoa</taxon>
        <taxon>Spiralia</taxon>
        <taxon>Gnathifera</taxon>
        <taxon>Rotifera</taxon>
        <taxon>Eurotatoria</taxon>
        <taxon>Monogononta</taxon>
        <taxon>Pseudotrocha</taxon>
        <taxon>Ploima</taxon>
        <taxon>Brachionidae</taxon>
        <taxon>Brachionus</taxon>
    </lineage>
</organism>
<dbReference type="AlphaFoldDB" id="A0A3M7PFZ7"/>
<name>A0A3M7PFZ7_BRAPC</name>
<feature type="non-terminal residue" evidence="2">
    <location>
        <position position="1"/>
    </location>
</feature>
<sequence>HRQNQTIQFIFMLFFTSKFTSIVLLLSNVGRKIHINVNDYSTKTSIVLIDHLFLESNRGLVDSTFV</sequence>
<reference evidence="2 3" key="1">
    <citation type="journal article" date="2018" name="Sci. Rep.">
        <title>Genomic signatures of local adaptation to the degree of environmental predictability in rotifers.</title>
        <authorList>
            <person name="Franch-Gras L."/>
            <person name="Hahn C."/>
            <person name="Garcia-Roger E.M."/>
            <person name="Carmona M.J."/>
            <person name="Serra M."/>
            <person name="Gomez A."/>
        </authorList>
    </citation>
    <scope>NUCLEOTIDE SEQUENCE [LARGE SCALE GENOMIC DNA]</scope>
    <source>
        <strain evidence="2">HYR1</strain>
    </source>
</reference>
<protein>
    <submittedName>
        <fullName evidence="2">Uncharacterized protein</fullName>
    </submittedName>
</protein>
<comment type="caution">
    <text evidence="2">The sequence shown here is derived from an EMBL/GenBank/DDBJ whole genome shotgun (WGS) entry which is preliminary data.</text>
</comment>
<evidence type="ECO:0000313" key="2">
    <source>
        <dbReference type="EMBL" id="RMZ97958.1"/>
    </source>
</evidence>
<keyword evidence="3" id="KW-1185">Reference proteome</keyword>
<dbReference type="Proteomes" id="UP000276133">
    <property type="component" value="Unassembled WGS sequence"/>
</dbReference>
<feature type="transmembrane region" description="Helical" evidence="1">
    <location>
        <begin position="6"/>
        <end position="26"/>
    </location>
</feature>
<dbReference type="EMBL" id="REGN01011062">
    <property type="protein sequence ID" value="RMZ97958.1"/>
    <property type="molecule type" value="Genomic_DNA"/>
</dbReference>
<keyword evidence="1" id="KW-0812">Transmembrane</keyword>
<accession>A0A3M7PFZ7</accession>
<keyword evidence="1" id="KW-0472">Membrane</keyword>